<comment type="caution">
    <text evidence="2">The sequence shown here is derived from an EMBL/GenBank/DDBJ whole genome shotgun (WGS) entry which is preliminary data.</text>
</comment>
<dbReference type="SUPFAM" id="SSF53756">
    <property type="entry name" value="UDP-Glycosyltransferase/glycogen phosphorylase"/>
    <property type="match status" value="1"/>
</dbReference>
<name>A0A419S3S1_9SPHI</name>
<dbReference type="RefSeq" id="WP_120182304.1">
    <property type="nucleotide sequence ID" value="NZ_CBINCU010000019.1"/>
</dbReference>
<dbReference type="Proteomes" id="UP000283433">
    <property type="component" value="Unassembled WGS sequence"/>
</dbReference>
<gene>
    <name evidence="2" type="ORF">BCY91_07390</name>
</gene>
<proteinExistence type="predicted"/>
<keyword evidence="2" id="KW-0808">Transferase</keyword>
<reference evidence="2 3" key="1">
    <citation type="submission" date="2016-07" db="EMBL/GenBank/DDBJ databases">
        <title>Genome of Pelobium manganitolerans.</title>
        <authorList>
            <person name="Wu S."/>
            <person name="Wang G."/>
        </authorList>
    </citation>
    <scope>NUCLEOTIDE SEQUENCE [LARGE SCALE GENOMIC DNA]</scope>
    <source>
        <strain evidence="2 3">YS-25</strain>
    </source>
</reference>
<dbReference type="GO" id="GO:0016757">
    <property type="term" value="F:glycosyltransferase activity"/>
    <property type="evidence" value="ECO:0007669"/>
    <property type="project" value="InterPro"/>
</dbReference>
<sequence>MLKNAVVFILSNAKYDAPIESTGYTLAKHLAKDNRVFYIEYPATIRDYFAFKHLPEFEKKKKLYNRKSLGVLNTEFDSLKIVITRLLLSINFLPEGWLYRKLLHLNEKRIVKRIEGVKKAFGITDFIFINSFNIHYPNVGAMLSPTLNVYHCVDPLVSGYDTKHGLISEAKLVAQSDVVICTSKKLYNLNKARHPHVFFVPNAADFNLSQQSALASTPVYPQLLKFKKPIVGFLGSIEGRTDFKLLGEVCRANPDKNFVFIGPIAQSYLHKLMALSNNVHHLPSVPYAQMPQVLKGFDVAIIPFEKNEASATIFPLKLFEYLGSGTPVVATDFNLDLEEQTEGTVPFCANAQSFSDALNEALTQDTEEKKMARLNAAKQNTWEKRASEFSEILEQFFKAKKP</sequence>
<evidence type="ECO:0000313" key="3">
    <source>
        <dbReference type="Proteomes" id="UP000283433"/>
    </source>
</evidence>
<protein>
    <submittedName>
        <fullName evidence="2">Glycosyl transferase family 1</fullName>
    </submittedName>
</protein>
<dbReference type="InterPro" id="IPR001296">
    <property type="entry name" value="Glyco_trans_1"/>
</dbReference>
<keyword evidence="3" id="KW-1185">Reference proteome</keyword>
<feature type="domain" description="Glycosyl transferase family 1" evidence="1">
    <location>
        <begin position="226"/>
        <end position="372"/>
    </location>
</feature>
<organism evidence="2 3">
    <name type="scientific">Pelobium manganitolerans</name>
    <dbReference type="NCBI Taxonomy" id="1842495"/>
    <lineage>
        <taxon>Bacteria</taxon>
        <taxon>Pseudomonadati</taxon>
        <taxon>Bacteroidota</taxon>
        <taxon>Sphingobacteriia</taxon>
        <taxon>Sphingobacteriales</taxon>
        <taxon>Sphingobacteriaceae</taxon>
        <taxon>Pelobium</taxon>
    </lineage>
</organism>
<dbReference type="OrthoDB" id="9816564at2"/>
<dbReference type="AlphaFoldDB" id="A0A419S3S1"/>
<accession>A0A419S3S1</accession>
<evidence type="ECO:0000259" key="1">
    <source>
        <dbReference type="Pfam" id="PF00534"/>
    </source>
</evidence>
<dbReference type="Pfam" id="PF00534">
    <property type="entry name" value="Glycos_transf_1"/>
    <property type="match status" value="1"/>
</dbReference>
<evidence type="ECO:0000313" key="2">
    <source>
        <dbReference type="EMBL" id="RKD14304.1"/>
    </source>
</evidence>
<dbReference type="PANTHER" id="PTHR12526:SF630">
    <property type="entry name" value="GLYCOSYLTRANSFERASE"/>
    <property type="match status" value="1"/>
</dbReference>
<dbReference type="Gene3D" id="3.40.50.11010">
    <property type="match status" value="1"/>
</dbReference>
<dbReference type="EMBL" id="MBTA01000026">
    <property type="protein sequence ID" value="RKD14304.1"/>
    <property type="molecule type" value="Genomic_DNA"/>
</dbReference>
<dbReference type="Gene3D" id="3.40.50.2000">
    <property type="entry name" value="Glycogen Phosphorylase B"/>
    <property type="match status" value="1"/>
</dbReference>
<dbReference type="PANTHER" id="PTHR12526">
    <property type="entry name" value="GLYCOSYLTRANSFERASE"/>
    <property type="match status" value="1"/>
</dbReference>